<feature type="compositionally biased region" description="Polar residues" evidence="1">
    <location>
        <begin position="66"/>
        <end position="79"/>
    </location>
</feature>
<dbReference type="AlphaFoldDB" id="A0A9P6H031"/>
<dbReference type="Proteomes" id="UP000740883">
    <property type="component" value="Unassembled WGS sequence"/>
</dbReference>
<comment type="caution">
    <text evidence="2">The sequence shown here is derived from an EMBL/GenBank/DDBJ whole genome shotgun (WGS) entry which is preliminary data.</text>
</comment>
<feature type="compositionally biased region" description="Basic and acidic residues" evidence="1">
    <location>
        <begin position="1"/>
        <end position="14"/>
    </location>
</feature>
<evidence type="ECO:0000313" key="3">
    <source>
        <dbReference type="Proteomes" id="UP000740883"/>
    </source>
</evidence>
<feature type="compositionally biased region" description="Basic and acidic residues" evidence="1">
    <location>
        <begin position="32"/>
        <end position="65"/>
    </location>
</feature>
<dbReference type="EMBL" id="SBJO01000059">
    <property type="protein sequence ID" value="KAF9763720.1"/>
    <property type="molecule type" value="Genomic_DNA"/>
</dbReference>
<proteinExistence type="predicted"/>
<sequence>MRDIASHGEDESAVRLRNHYHGSHRHNHGGHHNNEGHHNDEGHHNHGGHHAEGKLQKGGGHRTEEGNNNIRGTYNDNNRMNPLGMNGAYSSNAAIIRRIVTRSYKTTS</sequence>
<feature type="region of interest" description="Disordered" evidence="1">
    <location>
        <begin position="1"/>
        <end position="79"/>
    </location>
</feature>
<gene>
    <name evidence="2" type="ORF">NGRA_1103</name>
</gene>
<protein>
    <submittedName>
        <fullName evidence="2">Uncharacterized protein</fullName>
    </submittedName>
</protein>
<evidence type="ECO:0000256" key="1">
    <source>
        <dbReference type="SAM" id="MobiDB-lite"/>
    </source>
</evidence>
<reference evidence="2 3" key="1">
    <citation type="journal article" date="2020" name="Genome Biol. Evol.">
        <title>Comparative genomics of strictly vertically transmitted, feminizing microsporidia endosymbionts of amphipod crustaceans.</title>
        <authorList>
            <person name="Cormier A."/>
            <person name="Chebbi M.A."/>
            <person name="Giraud I."/>
            <person name="Wattier R."/>
            <person name="Teixeira M."/>
            <person name="Gilbert C."/>
            <person name="Rigaud T."/>
            <person name="Cordaux R."/>
        </authorList>
    </citation>
    <scope>NUCLEOTIDE SEQUENCE [LARGE SCALE GENOMIC DNA]</scope>
    <source>
        <strain evidence="2 3">Ou3-Ou53</strain>
    </source>
</reference>
<accession>A0A9P6H031</accession>
<feature type="compositionally biased region" description="Basic residues" evidence="1">
    <location>
        <begin position="16"/>
        <end position="31"/>
    </location>
</feature>
<evidence type="ECO:0000313" key="2">
    <source>
        <dbReference type="EMBL" id="KAF9763720.1"/>
    </source>
</evidence>
<keyword evidence="3" id="KW-1185">Reference proteome</keyword>
<name>A0A9P6H031_9MICR</name>
<organism evidence="2 3">
    <name type="scientific">Nosema granulosis</name>
    <dbReference type="NCBI Taxonomy" id="83296"/>
    <lineage>
        <taxon>Eukaryota</taxon>
        <taxon>Fungi</taxon>
        <taxon>Fungi incertae sedis</taxon>
        <taxon>Microsporidia</taxon>
        <taxon>Nosematidae</taxon>
        <taxon>Nosema</taxon>
    </lineage>
</organism>